<evidence type="ECO:0000313" key="2">
    <source>
        <dbReference type="EMBL" id="KKT71866.1"/>
    </source>
</evidence>
<feature type="transmembrane region" description="Helical" evidence="1">
    <location>
        <begin position="41"/>
        <end position="65"/>
    </location>
</feature>
<organism evidence="2 3">
    <name type="scientific">Candidatus Uhrbacteria bacterium GW2011_GWF2_44_350</name>
    <dbReference type="NCBI Taxonomy" id="1619000"/>
    <lineage>
        <taxon>Bacteria</taxon>
        <taxon>Candidatus Uhriibacteriota</taxon>
    </lineage>
</organism>
<keyword evidence="1" id="KW-0812">Transmembrane</keyword>
<keyword evidence="1" id="KW-0472">Membrane</keyword>
<keyword evidence="1" id="KW-1133">Transmembrane helix</keyword>
<name>A0A0G1JJS0_9BACT</name>
<dbReference type="EMBL" id="LCJB01000006">
    <property type="protein sequence ID" value="KKT71866.1"/>
    <property type="molecule type" value="Genomic_DNA"/>
</dbReference>
<dbReference type="PANTHER" id="PTHR30238">
    <property type="entry name" value="MEMBRANE BOUND PREDICTED REDOX MODULATOR"/>
    <property type="match status" value="1"/>
</dbReference>
<proteinExistence type="predicted"/>
<evidence type="ECO:0000313" key="3">
    <source>
        <dbReference type="Proteomes" id="UP000034154"/>
    </source>
</evidence>
<feature type="transmembrane region" description="Helical" evidence="1">
    <location>
        <begin position="278"/>
        <end position="297"/>
    </location>
</feature>
<dbReference type="PANTHER" id="PTHR30238:SF4">
    <property type="entry name" value="SLL1022 PROTEIN"/>
    <property type="match status" value="1"/>
</dbReference>
<accession>A0A0G1JJS0</accession>
<feature type="transmembrane region" description="Helical" evidence="1">
    <location>
        <begin position="214"/>
        <end position="235"/>
    </location>
</feature>
<dbReference type="Proteomes" id="UP000034154">
    <property type="component" value="Unassembled WGS sequence"/>
</dbReference>
<dbReference type="AlphaFoldDB" id="A0A0G1JJS0"/>
<evidence type="ECO:0000256" key="1">
    <source>
        <dbReference type="SAM" id="Phobius"/>
    </source>
</evidence>
<feature type="transmembrane region" description="Helical" evidence="1">
    <location>
        <begin position="6"/>
        <end position="29"/>
    </location>
</feature>
<comment type="caution">
    <text evidence="2">The sequence shown here is derived from an EMBL/GenBank/DDBJ whole genome shotgun (WGS) entry which is preliminary data.</text>
</comment>
<gene>
    <name evidence="2" type="ORF">UW63_C0006G0007</name>
</gene>
<dbReference type="PATRIC" id="fig|1619000.3.peg.135"/>
<dbReference type="InterPro" id="IPR007427">
    <property type="entry name" value="DUF475"/>
</dbReference>
<feature type="transmembrane region" description="Helical" evidence="1">
    <location>
        <begin position="126"/>
        <end position="148"/>
    </location>
</feature>
<dbReference type="NCBIfam" id="NF010612">
    <property type="entry name" value="PRK14013.1-2"/>
    <property type="match status" value="1"/>
</dbReference>
<dbReference type="Pfam" id="PF04332">
    <property type="entry name" value="DUF475"/>
    <property type="match status" value="1"/>
</dbReference>
<protein>
    <submittedName>
        <fullName evidence="2">Putative membrane protein</fullName>
    </submittedName>
</protein>
<reference evidence="2 3" key="1">
    <citation type="journal article" date="2015" name="Nature">
        <title>rRNA introns, odd ribosomes, and small enigmatic genomes across a large radiation of phyla.</title>
        <authorList>
            <person name="Brown C.T."/>
            <person name="Hug L.A."/>
            <person name="Thomas B.C."/>
            <person name="Sharon I."/>
            <person name="Castelle C.J."/>
            <person name="Singh A."/>
            <person name="Wilkins M.J."/>
            <person name="Williams K.H."/>
            <person name="Banfield J.F."/>
        </authorList>
    </citation>
    <scope>NUCLEOTIDE SEQUENCE [LARGE SCALE GENOMIC DNA]</scope>
</reference>
<sequence length="306" mass="34219">MIQTIVIIFGLILFEVISSVDNAIINANVLKTVPEKFRKFFLLWGLLLAVFVMRGVLPFVIVWLANAGLPLHEVFTLVFSDPELMEKALEHSKPLLLLGGGVYLFFVFLAWLFLEEKKYAFLVEGFIHRQGIWFYAISSLFITAVIYFSIIRNPILALAASIGATAFFMTDGFRRNAEETEKRLEKKGNMSAWSKLLYLEVLDASFSIDGVIGAFAFTMSVPLILIGNGIGALVVREVTVKGMNTISKFAYLKNGAMYSIGMLGGLMVLESFGKEFPFWVAPLNTFVLLVVFLGLSIRELRDAKQI</sequence>
<feature type="transmembrane region" description="Helical" evidence="1">
    <location>
        <begin position="255"/>
        <end position="272"/>
    </location>
</feature>
<feature type="transmembrane region" description="Helical" evidence="1">
    <location>
        <begin position="95"/>
        <end position="114"/>
    </location>
</feature>